<feature type="domain" description="C-type lectin" evidence="3">
    <location>
        <begin position="33"/>
        <end position="154"/>
    </location>
</feature>
<proteinExistence type="predicted"/>
<organism evidence="4 5">
    <name type="scientific">Patiria miniata</name>
    <name type="common">Bat star</name>
    <name type="synonym">Asterina miniata</name>
    <dbReference type="NCBI Taxonomy" id="46514"/>
    <lineage>
        <taxon>Eukaryota</taxon>
        <taxon>Metazoa</taxon>
        <taxon>Echinodermata</taxon>
        <taxon>Eleutherozoa</taxon>
        <taxon>Asterozoa</taxon>
        <taxon>Asteroidea</taxon>
        <taxon>Valvatacea</taxon>
        <taxon>Valvatida</taxon>
        <taxon>Asterinidae</taxon>
        <taxon>Patiria</taxon>
    </lineage>
</organism>
<evidence type="ECO:0000313" key="4">
    <source>
        <dbReference type="EnsemblMetazoa" id="XP_038065935.1"/>
    </source>
</evidence>
<dbReference type="OMA" id="EDEYQWH"/>
<accession>A0A914APH7</accession>
<evidence type="ECO:0000256" key="1">
    <source>
        <dbReference type="ARBA" id="ARBA00023157"/>
    </source>
</evidence>
<evidence type="ECO:0000256" key="2">
    <source>
        <dbReference type="SAM" id="SignalP"/>
    </source>
</evidence>
<feature type="signal peptide" evidence="2">
    <location>
        <begin position="1"/>
        <end position="18"/>
    </location>
</feature>
<name>A0A914APH7_PATMI</name>
<dbReference type="InterPro" id="IPR016187">
    <property type="entry name" value="CTDL_fold"/>
</dbReference>
<keyword evidence="1" id="KW-1015">Disulfide bond</keyword>
<dbReference type="InterPro" id="IPR050111">
    <property type="entry name" value="C-type_lectin/snaclec_domain"/>
</dbReference>
<dbReference type="Gene3D" id="3.10.100.10">
    <property type="entry name" value="Mannose-Binding Protein A, subunit A"/>
    <property type="match status" value="1"/>
</dbReference>
<reference evidence="4" key="1">
    <citation type="submission" date="2022-11" db="UniProtKB">
        <authorList>
            <consortium name="EnsemblMetazoa"/>
        </authorList>
    </citation>
    <scope>IDENTIFICATION</scope>
</reference>
<dbReference type="OrthoDB" id="418245at2759"/>
<dbReference type="EnsemblMetazoa" id="XM_038210007.1">
    <property type="protein sequence ID" value="XP_038065935.1"/>
    <property type="gene ID" value="LOC119736022"/>
</dbReference>
<keyword evidence="2" id="KW-0732">Signal</keyword>
<protein>
    <recommendedName>
        <fullName evidence="3">C-type lectin domain-containing protein</fullName>
    </recommendedName>
</protein>
<dbReference type="PROSITE" id="PS50041">
    <property type="entry name" value="C_TYPE_LECTIN_2"/>
    <property type="match status" value="1"/>
</dbReference>
<evidence type="ECO:0000259" key="3">
    <source>
        <dbReference type="PROSITE" id="PS50041"/>
    </source>
</evidence>
<dbReference type="Proteomes" id="UP000887568">
    <property type="component" value="Unplaced"/>
</dbReference>
<dbReference type="InterPro" id="IPR016186">
    <property type="entry name" value="C-type_lectin-like/link_sf"/>
</dbReference>
<keyword evidence="5" id="KW-1185">Reference proteome</keyword>
<dbReference type="PANTHER" id="PTHR22803">
    <property type="entry name" value="MANNOSE, PHOSPHOLIPASE, LECTIN RECEPTOR RELATED"/>
    <property type="match status" value="1"/>
</dbReference>
<dbReference type="GeneID" id="119736022"/>
<dbReference type="SMART" id="SM00034">
    <property type="entry name" value="CLECT"/>
    <property type="match status" value="1"/>
</dbReference>
<dbReference type="AlphaFoldDB" id="A0A914APH7"/>
<feature type="chain" id="PRO_5038127764" description="C-type lectin domain-containing protein" evidence="2">
    <location>
        <begin position="19"/>
        <end position="159"/>
    </location>
</feature>
<dbReference type="Pfam" id="PF00059">
    <property type="entry name" value="Lectin_C"/>
    <property type="match status" value="1"/>
</dbReference>
<dbReference type="PROSITE" id="PS00615">
    <property type="entry name" value="C_TYPE_LECTIN_1"/>
    <property type="match status" value="1"/>
</dbReference>
<dbReference type="SUPFAM" id="SSF56436">
    <property type="entry name" value="C-type lectin-like"/>
    <property type="match status" value="1"/>
</dbReference>
<sequence>MAFIRALCFVLLVGLAAACQPRCPKCPPMWTFYNGNCYRYFGIGKTYDEAEKHCQEFTQVGQGHLASITSAEENDLLLTIFKSSGGKDRLWIGFNDLAEEGNYIWKDGSAVSFTKWRRSEPNNAGNNEHCAHMYPNNGEWNDTECNRAVPFMCKMTTTK</sequence>
<dbReference type="InterPro" id="IPR001304">
    <property type="entry name" value="C-type_lectin-like"/>
</dbReference>
<dbReference type="RefSeq" id="XP_038065935.1">
    <property type="nucleotide sequence ID" value="XM_038210007.1"/>
</dbReference>
<dbReference type="PROSITE" id="PS51257">
    <property type="entry name" value="PROKAR_LIPOPROTEIN"/>
    <property type="match status" value="1"/>
</dbReference>
<dbReference type="InterPro" id="IPR018378">
    <property type="entry name" value="C-type_lectin_CS"/>
</dbReference>
<evidence type="ECO:0000313" key="5">
    <source>
        <dbReference type="Proteomes" id="UP000887568"/>
    </source>
</evidence>